<feature type="compositionally biased region" description="Low complexity" evidence="1">
    <location>
        <begin position="473"/>
        <end position="489"/>
    </location>
</feature>
<comment type="caution">
    <text evidence="2">The sequence shown here is derived from an EMBL/GenBank/DDBJ whole genome shotgun (WGS) entry which is preliminary data.</text>
</comment>
<evidence type="ECO:0000256" key="1">
    <source>
        <dbReference type="SAM" id="MobiDB-lite"/>
    </source>
</evidence>
<accession>A0A1D2N848</accession>
<feature type="compositionally biased region" description="Polar residues" evidence="1">
    <location>
        <begin position="105"/>
        <end position="120"/>
    </location>
</feature>
<sequence>MNSSANLISLSDSGLAPNSPFPSSSAAVTTSSNGRKDRSLLINSSGNKSGLLIDLTDEVQVPASQGIMTLAEIDDTFGIFNKAPPSHPRVKQVVENDEASKLVRSFTSGRKSDGNDNNVADSGVEAEQEKDSEPSEEQTSVDENDSGGSGSIDEPEQPTIIEYTHQQYENPKTPREEEGITEHNKIHALSCNSGGSDSDILDISNLSSFSIPEADFDDDEFLANIKQDAAGSSAMLDEIRFQLMQEQNESKGPNLLSNITRPSNVPNAVSRVSTSSNVRYSSPPARVPNSNRLSTASTISSIHGDDDDGAPFARAKCRLSGMLSSPIRASYPASKYYMPTPKAATPNAKGSARDKFSQSFCSPNMTRVVVTGDARRSPSRVPVRKSISAETLHFETSPARNRNTTLTILKFSTPSAPSRSRQSLGFQTTFTNEQEMNAEERNNILNTFSKGDRDNYALESDVFRVPRYARLSSASRASSASTNSINTLSPTGSTASTSSYSKKDISDVVRQMKQKRMNDIYSSTNSMINRTTAFSSTATVQPMRATAVIPPSNVSINETMEPSTVAKSNYGSTAVSSTGQRKFIPPVAQSSPKPAASPARPISQTTPSRTRYNSNVKSSGYGMGAQNLNTTFGSKPPLQSPNPKIPASVTAIKPPAVPKSLGTRLQFAAKAEVPRLGSKTIKTAMPPPKMPTTATTGLRRPASGISTVNKENNTRTVGLKTGLSRPRQ</sequence>
<dbReference type="EMBL" id="LJIJ01000152">
    <property type="protein sequence ID" value="ODN01443.1"/>
    <property type="molecule type" value="Genomic_DNA"/>
</dbReference>
<feature type="compositionally biased region" description="Polar residues" evidence="1">
    <location>
        <begin position="704"/>
        <end position="716"/>
    </location>
</feature>
<feature type="region of interest" description="Disordered" evidence="1">
    <location>
        <begin position="473"/>
        <end position="503"/>
    </location>
</feature>
<name>A0A1D2N848_ORCCI</name>
<feature type="region of interest" description="Disordered" evidence="1">
    <location>
        <begin position="1"/>
        <end position="42"/>
    </location>
</feature>
<feature type="region of interest" description="Disordered" evidence="1">
    <location>
        <begin position="678"/>
        <end position="728"/>
    </location>
</feature>
<evidence type="ECO:0000313" key="3">
    <source>
        <dbReference type="Proteomes" id="UP000094527"/>
    </source>
</evidence>
<organism evidence="2 3">
    <name type="scientific">Orchesella cincta</name>
    <name type="common">Springtail</name>
    <name type="synonym">Podura cincta</name>
    <dbReference type="NCBI Taxonomy" id="48709"/>
    <lineage>
        <taxon>Eukaryota</taxon>
        <taxon>Metazoa</taxon>
        <taxon>Ecdysozoa</taxon>
        <taxon>Arthropoda</taxon>
        <taxon>Hexapoda</taxon>
        <taxon>Collembola</taxon>
        <taxon>Entomobryomorpha</taxon>
        <taxon>Entomobryoidea</taxon>
        <taxon>Orchesellidae</taxon>
        <taxon>Orchesellinae</taxon>
        <taxon>Orchesella</taxon>
    </lineage>
</organism>
<feature type="region of interest" description="Disordered" evidence="1">
    <location>
        <begin position="587"/>
        <end position="621"/>
    </location>
</feature>
<feature type="region of interest" description="Disordered" evidence="1">
    <location>
        <begin position="105"/>
        <end position="156"/>
    </location>
</feature>
<reference evidence="2 3" key="1">
    <citation type="journal article" date="2016" name="Genome Biol. Evol.">
        <title>Gene Family Evolution Reflects Adaptation to Soil Environmental Stressors in the Genome of the Collembolan Orchesella cincta.</title>
        <authorList>
            <person name="Faddeeva-Vakhrusheva A."/>
            <person name="Derks M.F."/>
            <person name="Anvar S.Y."/>
            <person name="Agamennone V."/>
            <person name="Suring W."/>
            <person name="Smit S."/>
            <person name="van Straalen N.M."/>
            <person name="Roelofs D."/>
        </authorList>
    </citation>
    <scope>NUCLEOTIDE SEQUENCE [LARGE SCALE GENOMIC DNA]</scope>
    <source>
        <tissue evidence="2">Mixed pool</tissue>
    </source>
</reference>
<gene>
    <name evidence="2" type="ORF">Ocin01_05247</name>
</gene>
<dbReference type="AlphaFoldDB" id="A0A1D2N848"/>
<feature type="compositionally biased region" description="Polar residues" evidence="1">
    <location>
        <begin position="1"/>
        <end position="12"/>
    </location>
</feature>
<feature type="compositionally biased region" description="Polar residues" evidence="1">
    <location>
        <begin position="604"/>
        <end position="618"/>
    </location>
</feature>
<feature type="compositionally biased region" description="Low complexity" evidence="1">
    <location>
        <begin position="587"/>
        <end position="603"/>
    </location>
</feature>
<proteinExistence type="predicted"/>
<protein>
    <submittedName>
        <fullName evidence="2">Uncharacterized protein</fullName>
    </submittedName>
</protein>
<feature type="compositionally biased region" description="Acidic residues" evidence="1">
    <location>
        <begin position="134"/>
        <end position="145"/>
    </location>
</feature>
<keyword evidence="3" id="KW-1185">Reference proteome</keyword>
<feature type="compositionally biased region" description="Low complexity" evidence="1">
    <location>
        <begin position="16"/>
        <end position="27"/>
    </location>
</feature>
<evidence type="ECO:0000313" key="2">
    <source>
        <dbReference type="EMBL" id="ODN01443.1"/>
    </source>
</evidence>
<dbReference type="Proteomes" id="UP000094527">
    <property type="component" value="Unassembled WGS sequence"/>
</dbReference>
<feature type="compositionally biased region" description="Polar residues" evidence="1">
    <location>
        <begin position="490"/>
        <end position="500"/>
    </location>
</feature>